<comment type="similarity">
    <text evidence="10 12">Belongs to the ApbE family.</text>
</comment>
<feature type="binding site" evidence="11">
    <location>
        <position position="289"/>
    </location>
    <ligand>
        <name>Mg(2+)</name>
        <dbReference type="ChEBI" id="CHEBI:18420"/>
    </ligand>
</feature>
<comment type="caution">
    <text evidence="13">The sequence shown here is derived from an EMBL/GenBank/DDBJ whole genome shotgun (WGS) entry which is preliminary data.</text>
</comment>
<evidence type="ECO:0000313" key="13">
    <source>
        <dbReference type="EMBL" id="GBF34345.1"/>
    </source>
</evidence>
<keyword evidence="12" id="KW-0472">Membrane</keyword>
<evidence type="ECO:0000256" key="7">
    <source>
        <dbReference type="ARBA" id="ARBA00022842"/>
    </source>
</evidence>
<evidence type="ECO:0000256" key="2">
    <source>
        <dbReference type="ARBA" id="ARBA00016337"/>
    </source>
</evidence>
<dbReference type="GO" id="GO:0046872">
    <property type="term" value="F:metal ion binding"/>
    <property type="evidence" value="ECO:0007669"/>
    <property type="project" value="UniProtKB-UniRule"/>
</dbReference>
<feature type="chain" id="PRO_5039745726" description="FAD:protein FMN transferase" evidence="12">
    <location>
        <begin position="22"/>
        <end position="349"/>
    </location>
</feature>
<evidence type="ECO:0000256" key="9">
    <source>
        <dbReference type="ARBA" id="ARBA00048540"/>
    </source>
</evidence>
<feature type="binding site" evidence="11">
    <location>
        <position position="175"/>
    </location>
    <ligand>
        <name>Mg(2+)</name>
        <dbReference type="ChEBI" id="CHEBI:18420"/>
    </ligand>
</feature>
<dbReference type="InterPro" id="IPR024932">
    <property type="entry name" value="ApbE"/>
</dbReference>
<evidence type="ECO:0000256" key="8">
    <source>
        <dbReference type="ARBA" id="ARBA00031306"/>
    </source>
</evidence>
<evidence type="ECO:0000256" key="12">
    <source>
        <dbReference type="RuleBase" id="RU363002"/>
    </source>
</evidence>
<organism evidence="13 14">
    <name type="scientific">Desulfocucumis palustris</name>
    <dbReference type="NCBI Taxonomy" id="1898651"/>
    <lineage>
        <taxon>Bacteria</taxon>
        <taxon>Bacillati</taxon>
        <taxon>Bacillota</taxon>
        <taxon>Clostridia</taxon>
        <taxon>Eubacteriales</taxon>
        <taxon>Desulfocucumaceae</taxon>
        <taxon>Desulfocucumis</taxon>
    </lineage>
</organism>
<dbReference type="Proteomes" id="UP000239549">
    <property type="component" value="Unassembled WGS sequence"/>
</dbReference>
<evidence type="ECO:0000256" key="4">
    <source>
        <dbReference type="ARBA" id="ARBA00022679"/>
    </source>
</evidence>
<dbReference type="EC" id="2.7.1.180" evidence="1 10"/>
<evidence type="ECO:0000256" key="1">
    <source>
        <dbReference type="ARBA" id="ARBA00011955"/>
    </source>
</evidence>
<comment type="subcellular location">
    <subcellularLocation>
        <location evidence="12">Cell inner membrane</location>
        <topology evidence="12">Lipid-anchor</topology>
        <orientation evidence="12">Periplasmic side</orientation>
    </subcellularLocation>
</comment>
<dbReference type="RefSeq" id="WP_231702758.1">
    <property type="nucleotide sequence ID" value="NZ_BFAV01000138.1"/>
</dbReference>
<keyword evidence="5 10" id="KW-0479">Metal-binding</keyword>
<dbReference type="GO" id="GO:0016740">
    <property type="term" value="F:transferase activity"/>
    <property type="evidence" value="ECO:0007669"/>
    <property type="project" value="UniProtKB-UniRule"/>
</dbReference>
<dbReference type="AlphaFoldDB" id="A0A2L2XDP9"/>
<feature type="signal peptide" evidence="12">
    <location>
        <begin position="1"/>
        <end position="21"/>
    </location>
</feature>
<dbReference type="PROSITE" id="PS51257">
    <property type="entry name" value="PROKAR_LIPOPROTEIN"/>
    <property type="match status" value="1"/>
</dbReference>
<keyword evidence="12" id="KW-0997">Cell inner membrane</keyword>
<dbReference type="PANTHER" id="PTHR30040:SF2">
    <property type="entry name" value="FAD:PROTEIN FMN TRANSFERASE"/>
    <property type="match status" value="1"/>
</dbReference>
<name>A0A2L2XDP9_9FIRM</name>
<dbReference type="EMBL" id="BFAV01000138">
    <property type="protein sequence ID" value="GBF34345.1"/>
    <property type="molecule type" value="Genomic_DNA"/>
</dbReference>
<dbReference type="SUPFAM" id="SSF143631">
    <property type="entry name" value="ApbE-like"/>
    <property type="match status" value="1"/>
</dbReference>
<keyword evidence="6 10" id="KW-0274">FAD</keyword>
<sequence>MKNKSICRIFMVIFSSLGFLAGCGGNPEIPVEEQGFYMGTVVTVKAYGPKAQRAADEAMKRIRDLQDKMTIQAPDGEIQRLNASAGNGAYVPLSSDSIHVLKTALKYARLSRGSFDVTIGPLVQAWGISTQNPQVPSLTEIERIKKMINYQDLEINEKENTARLKNTGQMVDLGGIAKGYAGDEVVKIFKAYGIESAFVNLGGNVVALGGKPDGSSWNVGIQDPGAQDGGCTGVLKIKDRAVVTSGDYERYFEKDGLRYHHILDPKTGYPSKSGLSSVTIVTEKSMDADALSTAAFVLGLAEGLELVQSLEGVEAIFITGDRQIHITSGLRDSFTLADPGGTYQCHEKT</sequence>
<proteinExistence type="inferred from homology"/>
<comment type="function">
    <text evidence="12">Flavin transferase that catalyzes the transfer of the FMN moiety of FAD and its covalent binding to the hydroxyl group of a threonine residue in a target flavoprotein.</text>
</comment>
<reference evidence="14" key="1">
    <citation type="submission" date="2018-02" db="EMBL/GenBank/DDBJ databases">
        <title>Genome sequence of Desulfocucumis palustris strain NAW-5.</title>
        <authorList>
            <person name="Watanabe M."/>
            <person name="Kojima H."/>
            <person name="Fukui M."/>
        </authorList>
    </citation>
    <scope>NUCLEOTIDE SEQUENCE [LARGE SCALE GENOMIC DNA]</scope>
    <source>
        <strain evidence="14">NAW-5</strain>
    </source>
</reference>
<keyword evidence="12" id="KW-0449">Lipoprotein</keyword>
<comment type="cofactor">
    <cofactor evidence="11">
        <name>Mg(2+)</name>
        <dbReference type="ChEBI" id="CHEBI:18420"/>
    </cofactor>
    <cofactor evidence="11">
        <name>Mn(2+)</name>
        <dbReference type="ChEBI" id="CHEBI:29035"/>
    </cofactor>
    <text evidence="11">Magnesium. Can also use manganese.</text>
</comment>
<evidence type="ECO:0000256" key="5">
    <source>
        <dbReference type="ARBA" id="ARBA00022723"/>
    </source>
</evidence>
<dbReference type="Pfam" id="PF02424">
    <property type="entry name" value="ApbE"/>
    <property type="match status" value="1"/>
</dbReference>
<evidence type="ECO:0000313" key="14">
    <source>
        <dbReference type="Proteomes" id="UP000239549"/>
    </source>
</evidence>
<keyword evidence="7 10" id="KW-0460">Magnesium</keyword>
<feature type="binding site" evidence="11">
    <location>
        <position position="293"/>
    </location>
    <ligand>
        <name>Mg(2+)</name>
        <dbReference type="ChEBI" id="CHEBI:18420"/>
    </ligand>
</feature>
<evidence type="ECO:0000256" key="10">
    <source>
        <dbReference type="PIRNR" id="PIRNR006268"/>
    </source>
</evidence>
<comment type="catalytic activity">
    <reaction evidence="9 10 12">
        <text>L-threonyl-[protein] + FAD = FMN-L-threonyl-[protein] + AMP + H(+)</text>
        <dbReference type="Rhea" id="RHEA:36847"/>
        <dbReference type="Rhea" id="RHEA-COMP:11060"/>
        <dbReference type="Rhea" id="RHEA-COMP:11061"/>
        <dbReference type="ChEBI" id="CHEBI:15378"/>
        <dbReference type="ChEBI" id="CHEBI:30013"/>
        <dbReference type="ChEBI" id="CHEBI:57692"/>
        <dbReference type="ChEBI" id="CHEBI:74257"/>
        <dbReference type="ChEBI" id="CHEBI:456215"/>
        <dbReference type="EC" id="2.7.1.180"/>
    </reaction>
</comment>
<protein>
    <recommendedName>
        <fullName evidence="2 10">FAD:protein FMN transferase</fullName>
        <ecNumber evidence="1 10">2.7.1.180</ecNumber>
    </recommendedName>
    <alternativeName>
        <fullName evidence="8 10">Flavin transferase</fullName>
    </alternativeName>
</protein>
<evidence type="ECO:0000256" key="6">
    <source>
        <dbReference type="ARBA" id="ARBA00022827"/>
    </source>
</evidence>
<dbReference type="PANTHER" id="PTHR30040">
    <property type="entry name" value="THIAMINE BIOSYNTHESIS LIPOPROTEIN APBE"/>
    <property type="match status" value="1"/>
</dbReference>
<keyword evidence="12" id="KW-0732">Signal</keyword>
<keyword evidence="12" id="KW-1003">Cell membrane</keyword>
<keyword evidence="3 10" id="KW-0285">Flavoprotein</keyword>
<keyword evidence="14" id="KW-1185">Reference proteome</keyword>
<dbReference type="Gene3D" id="3.10.520.10">
    <property type="entry name" value="ApbE-like domains"/>
    <property type="match status" value="1"/>
</dbReference>
<dbReference type="PIRSF" id="PIRSF006268">
    <property type="entry name" value="ApbE"/>
    <property type="match status" value="1"/>
</dbReference>
<evidence type="ECO:0000256" key="11">
    <source>
        <dbReference type="PIRSR" id="PIRSR006268-2"/>
    </source>
</evidence>
<keyword evidence="4 10" id="KW-0808">Transferase</keyword>
<evidence type="ECO:0000256" key="3">
    <source>
        <dbReference type="ARBA" id="ARBA00022630"/>
    </source>
</evidence>
<dbReference type="GO" id="GO:0005886">
    <property type="term" value="C:plasma membrane"/>
    <property type="evidence" value="ECO:0007669"/>
    <property type="project" value="UniProtKB-SubCell"/>
</dbReference>
<gene>
    <name evidence="13" type="ORF">DCCM_3457</name>
</gene>
<dbReference type="InterPro" id="IPR003374">
    <property type="entry name" value="ApbE-like_sf"/>
</dbReference>
<accession>A0A2L2XDP9</accession>